<evidence type="ECO:0000313" key="1">
    <source>
        <dbReference type="EMBL" id="KAK6951820.1"/>
    </source>
</evidence>
<sequence>MLRELIYGSIGLVLLAYALDYVLRFVDDAREPKRVNPRVPLIGHVLGLTKYGSSYFMYTSTRTEAEMYTLAAFNTKFYVCNSLRLMPLIQKASKTVSFRPFIKTAADKIAGSSSAGGELFSGALASDYEHILRATLAPGPWLDEQSLRMGRSCAALVDALLGGGGEEGKKIWLLGWVRHIVIQASSCGIYGQEHPFRDPVVAKASGIRELHVHLPKNMAGLDFFKKCAKAREVLHTALLKYCAAPHADAALSVFERQRVLREGGMTLEDAAKQETSVSVAIFANTAPTLFWTIWELYSRPEVLEEVRQEIEANAVFRKSDMEEKAHDDTEAETGADFVLDVAALKTQCPLLLSVFQETQRTRHVHANIRKVLADTLLDDGRYFLRKGNYVMMPGSPIHADVRVWGQSAGAFDPYRFVPANHRAKASNPNNVAAAPPPSAFLSWGAPPSLCPARQFASTEILIIAALLTMRVDLTPATSNGEWEAKPALNHGEFVAVCNPAEDVEMHMDIREKGLGKWALKMAGSKTRVPIASG</sequence>
<dbReference type="Proteomes" id="UP001369815">
    <property type="component" value="Unassembled WGS sequence"/>
</dbReference>
<reference evidence="1 2" key="1">
    <citation type="journal article" date="2024" name="Front Chem Biol">
        <title>Unveiling the potential of Daldinia eschscholtzii MFLUCC 19-0629 through bioactivity and bioinformatics studies for enhanced sustainable agriculture production.</title>
        <authorList>
            <person name="Brooks S."/>
            <person name="Weaver J.A."/>
            <person name="Klomchit A."/>
            <person name="Alharthi S.A."/>
            <person name="Onlamun T."/>
            <person name="Nurani R."/>
            <person name="Vong T.K."/>
            <person name="Alberti F."/>
            <person name="Greco C."/>
        </authorList>
    </citation>
    <scope>NUCLEOTIDE SEQUENCE [LARGE SCALE GENOMIC DNA]</scope>
    <source>
        <strain evidence="1">MFLUCC 19-0629</strain>
    </source>
</reference>
<dbReference type="InterPro" id="IPR036396">
    <property type="entry name" value="Cyt_P450_sf"/>
</dbReference>
<dbReference type="PANTHER" id="PTHR47582:SF1">
    <property type="entry name" value="P450, PUTATIVE (EUROFUNG)-RELATED"/>
    <property type="match status" value="1"/>
</dbReference>
<protein>
    <recommendedName>
        <fullName evidence="3">Cytochrome P450</fullName>
    </recommendedName>
</protein>
<dbReference type="InterPro" id="IPR053007">
    <property type="entry name" value="CYP450_monoxygenase_sec-met"/>
</dbReference>
<evidence type="ECO:0008006" key="3">
    <source>
        <dbReference type="Google" id="ProtNLM"/>
    </source>
</evidence>
<name>A0AAX6MGP1_9PEZI</name>
<gene>
    <name evidence="1" type="ORF">Daesc_006345</name>
</gene>
<dbReference type="CDD" id="cd11040">
    <property type="entry name" value="CYP7_CYP8-like"/>
    <property type="match status" value="1"/>
</dbReference>
<dbReference type="GO" id="GO:0005506">
    <property type="term" value="F:iron ion binding"/>
    <property type="evidence" value="ECO:0007669"/>
    <property type="project" value="InterPro"/>
</dbReference>
<proteinExistence type="predicted"/>
<dbReference type="PANTHER" id="PTHR47582">
    <property type="entry name" value="P450, PUTATIVE (EUROFUNG)-RELATED"/>
    <property type="match status" value="1"/>
</dbReference>
<dbReference type="AlphaFoldDB" id="A0AAX6MGP1"/>
<comment type="caution">
    <text evidence="1">The sequence shown here is derived from an EMBL/GenBank/DDBJ whole genome shotgun (WGS) entry which is preliminary data.</text>
</comment>
<dbReference type="SUPFAM" id="SSF48264">
    <property type="entry name" value="Cytochrome P450"/>
    <property type="match status" value="1"/>
</dbReference>
<dbReference type="Pfam" id="PF00067">
    <property type="entry name" value="p450"/>
    <property type="match status" value="1"/>
</dbReference>
<dbReference type="EMBL" id="JBANMG010000006">
    <property type="protein sequence ID" value="KAK6951820.1"/>
    <property type="molecule type" value="Genomic_DNA"/>
</dbReference>
<dbReference type="GO" id="GO:0016705">
    <property type="term" value="F:oxidoreductase activity, acting on paired donors, with incorporation or reduction of molecular oxygen"/>
    <property type="evidence" value="ECO:0007669"/>
    <property type="project" value="InterPro"/>
</dbReference>
<dbReference type="GO" id="GO:0004497">
    <property type="term" value="F:monooxygenase activity"/>
    <property type="evidence" value="ECO:0007669"/>
    <property type="project" value="InterPro"/>
</dbReference>
<organism evidence="1 2">
    <name type="scientific">Daldinia eschscholtzii</name>
    <dbReference type="NCBI Taxonomy" id="292717"/>
    <lineage>
        <taxon>Eukaryota</taxon>
        <taxon>Fungi</taxon>
        <taxon>Dikarya</taxon>
        <taxon>Ascomycota</taxon>
        <taxon>Pezizomycotina</taxon>
        <taxon>Sordariomycetes</taxon>
        <taxon>Xylariomycetidae</taxon>
        <taxon>Xylariales</taxon>
        <taxon>Hypoxylaceae</taxon>
        <taxon>Daldinia</taxon>
    </lineage>
</organism>
<accession>A0AAX6MGP1</accession>
<evidence type="ECO:0000313" key="2">
    <source>
        <dbReference type="Proteomes" id="UP001369815"/>
    </source>
</evidence>
<keyword evidence="2" id="KW-1185">Reference proteome</keyword>
<dbReference type="GO" id="GO:0020037">
    <property type="term" value="F:heme binding"/>
    <property type="evidence" value="ECO:0007669"/>
    <property type="project" value="InterPro"/>
</dbReference>
<dbReference type="InterPro" id="IPR001128">
    <property type="entry name" value="Cyt_P450"/>
</dbReference>
<dbReference type="Gene3D" id="1.10.630.10">
    <property type="entry name" value="Cytochrome P450"/>
    <property type="match status" value="1"/>
</dbReference>